<dbReference type="EMBL" id="UPHM01000018">
    <property type="protein sequence ID" value="VAZ89079.1"/>
    <property type="molecule type" value="Genomic_DNA"/>
</dbReference>
<name>A0ABY6RDR7_9MYCO</name>
<proteinExistence type="predicted"/>
<dbReference type="Proteomes" id="UP000271464">
    <property type="component" value="Unassembled WGS sequence"/>
</dbReference>
<gene>
    <name evidence="1" type="ORF">LAUMK4_00926</name>
</gene>
<protein>
    <submittedName>
        <fullName evidence="1">Uncharacterized protein</fullName>
    </submittedName>
</protein>
<comment type="caution">
    <text evidence="1">The sequence shown here is derived from an EMBL/GenBank/DDBJ whole genome shotgun (WGS) entry which is preliminary data.</text>
</comment>
<evidence type="ECO:0000313" key="1">
    <source>
        <dbReference type="EMBL" id="VAZ89079.1"/>
    </source>
</evidence>
<keyword evidence="2" id="KW-1185">Reference proteome</keyword>
<reference evidence="1 2" key="1">
    <citation type="submission" date="2018-09" db="EMBL/GenBank/DDBJ databases">
        <authorList>
            <person name="Tagini F."/>
        </authorList>
    </citation>
    <scope>NUCLEOTIDE SEQUENCE [LARGE SCALE GENOMIC DNA]</scope>
    <source>
        <strain evidence="1 2">MK4</strain>
    </source>
</reference>
<sequence>MAAETSSLPAASNPVVASAADELASLRAAPKPATCVAAALTASGTATR</sequence>
<organism evidence="1 2">
    <name type="scientific">Mycobacterium persicum</name>
    <dbReference type="NCBI Taxonomy" id="1487726"/>
    <lineage>
        <taxon>Bacteria</taxon>
        <taxon>Bacillati</taxon>
        <taxon>Actinomycetota</taxon>
        <taxon>Actinomycetes</taxon>
        <taxon>Mycobacteriales</taxon>
        <taxon>Mycobacteriaceae</taxon>
        <taxon>Mycobacterium</taxon>
    </lineage>
</organism>
<accession>A0ABY6RDR7</accession>
<evidence type="ECO:0000313" key="2">
    <source>
        <dbReference type="Proteomes" id="UP000271464"/>
    </source>
</evidence>